<evidence type="ECO:0000256" key="1">
    <source>
        <dbReference type="SAM" id="Phobius"/>
    </source>
</evidence>
<gene>
    <name evidence="2" type="ORF">cand_030180</name>
</gene>
<name>A0A1J4MSA2_9CRYT</name>
<comment type="caution">
    <text evidence="2">The sequence shown here is derived from an EMBL/GenBank/DDBJ whole genome shotgun (WGS) entry which is preliminary data.</text>
</comment>
<evidence type="ECO:0000313" key="3">
    <source>
        <dbReference type="Proteomes" id="UP000186804"/>
    </source>
</evidence>
<dbReference type="RefSeq" id="XP_067067619.1">
    <property type="nucleotide sequence ID" value="XM_067213245.1"/>
</dbReference>
<keyword evidence="1" id="KW-0472">Membrane</keyword>
<dbReference type="AlphaFoldDB" id="A0A1J4MSA2"/>
<organism evidence="2 3">
    <name type="scientific">Cryptosporidium andersoni</name>
    <dbReference type="NCBI Taxonomy" id="117008"/>
    <lineage>
        <taxon>Eukaryota</taxon>
        <taxon>Sar</taxon>
        <taxon>Alveolata</taxon>
        <taxon>Apicomplexa</taxon>
        <taxon>Conoidasida</taxon>
        <taxon>Coccidia</taxon>
        <taxon>Eucoccidiorida</taxon>
        <taxon>Eimeriorina</taxon>
        <taxon>Cryptosporidiidae</taxon>
        <taxon>Cryptosporidium</taxon>
    </lineage>
</organism>
<accession>A0A1J4MSA2</accession>
<evidence type="ECO:0000313" key="2">
    <source>
        <dbReference type="EMBL" id="OII75773.1"/>
    </source>
</evidence>
<protein>
    <submittedName>
        <fullName evidence="2">Uncharacterized protein</fullName>
    </submittedName>
</protein>
<dbReference type="Proteomes" id="UP000186804">
    <property type="component" value="Unassembled WGS sequence"/>
</dbReference>
<keyword evidence="1" id="KW-1133">Transmembrane helix</keyword>
<dbReference type="OrthoDB" id="339281at2759"/>
<feature type="transmembrane region" description="Helical" evidence="1">
    <location>
        <begin position="20"/>
        <end position="38"/>
    </location>
</feature>
<sequence length="937" mass="109229">MKLKNFNEKAIKRNFTALFFLRWLIVSGMLFCYIVHAYNGFQIKVKNGILHTKLHSGDKEGLIRFHQLIGETLQCTYIIQDDTNSNTSVMNLKFLDIIENRKKSVNCQISLISKWSEEITKHININPYAIITVDLWHSYAKNNLNPEIEMLLIRISKMSKNPLEDIRDLLNRYMMYLNRLYRSYEIFESRSANIENLENEEAMKANAEVAVINLGRMEHTALAELVEICGRKTSEMKEMRESIENLYSLIGDRMYDESLIKAVELTQLSFHLINGLNVLGIIEEQKMTNRFQRDMNRRFLEIQGKIENNTLAMYPNFKISPSFNKVVEYLINSVTPRLDSTAKVRYNKVLTDNFQYLIPNFGLSCPYFVTEMQHSNSNSKTKSSNQYKSKDEMFDQNAVESCKVAWKKISSYLYNEGEIVPMAVIRTATKKALISKVKNVYIWPRHAAELYRIILTDDEFAKHFDTTNEPRFASTCSDLLENIIGAKTMHGVSLDEIILICFTFYNILLKFLEFSQFGNNEDKKGNRWTINPMVIKTLPSVTRSKALDVSIALTIPDSLDNPPFSINDYDRFVIGVSPQNFIVTCMERMKVVFGLATKYKIGNSLEICNSIQYYLKDYNPLFQNTENQMTQLDIFEEFNIIDTTWVPSSVVNTQYTQNLHYTHIIEGKINITPTPLTLKPFIKEEGITPLNKLNPTKAYKLVKALHHQWMDQMRNDVRFKGIKDSELRTNSPWMSQLKLWHALITPELPEVRYAPTYYKGRPSRFPLIPGDRRDKIAKIYPLEKIIEEGTKKPEYRARYAQIIEETIDYDNKREILKKEKEKDLNLSNGCSRDEIPVSWGQRASLLFNLVTDAFKGVIYRNSEGISSFISIEDLCYILEREFKVKKNYFAEVSEVSLNTCVYWFQNYLAKLYPPFKFKSMEISIKNSCWNSGFKKWI</sequence>
<proteinExistence type="predicted"/>
<keyword evidence="1" id="KW-0812">Transmembrane</keyword>
<keyword evidence="3" id="KW-1185">Reference proteome</keyword>
<dbReference type="EMBL" id="LRBS01000085">
    <property type="protein sequence ID" value="OII75773.1"/>
    <property type="molecule type" value="Genomic_DNA"/>
</dbReference>
<reference evidence="2 3" key="1">
    <citation type="submission" date="2016-10" db="EMBL/GenBank/DDBJ databases">
        <title>Reductive evolution of mitochondrial metabolism and differential evolution of invasion-related proteins in Cryptosporidium.</title>
        <authorList>
            <person name="Liu S."/>
            <person name="Roellig D.M."/>
            <person name="Guo Y."/>
            <person name="Li N."/>
            <person name="Frace M.A."/>
            <person name="Tang K."/>
            <person name="Zhang L."/>
            <person name="Feng Y."/>
            <person name="Xiao L."/>
        </authorList>
    </citation>
    <scope>NUCLEOTIDE SEQUENCE [LARGE SCALE GENOMIC DNA]</scope>
    <source>
        <strain evidence="2">30847</strain>
    </source>
</reference>
<dbReference type="VEuPathDB" id="CryptoDB:cand_030180"/>
<dbReference type="GeneID" id="92367202"/>